<organism evidence="1 2">
    <name type="scientific">Phaseolus coccineus</name>
    <name type="common">Scarlet runner bean</name>
    <name type="synonym">Phaseolus multiflorus</name>
    <dbReference type="NCBI Taxonomy" id="3886"/>
    <lineage>
        <taxon>Eukaryota</taxon>
        <taxon>Viridiplantae</taxon>
        <taxon>Streptophyta</taxon>
        <taxon>Embryophyta</taxon>
        <taxon>Tracheophyta</taxon>
        <taxon>Spermatophyta</taxon>
        <taxon>Magnoliopsida</taxon>
        <taxon>eudicotyledons</taxon>
        <taxon>Gunneridae</taxon>
        <taxon>Pentapetalae</taxon>
        <taxon>rosids</taxon>
        <taxon>fabids</taxon>
        <taxon>Fabales</taxon>
        <taxon>Fabaceae</taxon>
        <taxon>Papilionoideae</taxon>
        <taxon>50 kb inversion clade</taxon>
        <taxon>NPAAA clade</taxon>
        <taxon>indigoferoid/millettioid clade</taxon>
        <taxon>Phaseoleae</taxon>
        <taxon>Phaseolus</taxon>
    </lineage>
</organism>
<name>A0AAN9NFU4_PHACN</name>
<comment type="caution">
    <text evidence="1">The sequence shown here is derived from an EMBL/GenBank/DDBJ whole genome shotgun (WGS) entry which is preliminary data.</text>
</comment>
<protein>
    <submittedName>
        <fullName evidence="1">Uncharacterized protein</fullName>
    </submittedName>
</protein>
<sequence>MLITLLGVRHSPFPTNPHEPINSTSIHFYLHVDTKKSKYHLFINLITPFALPLQNHQPFLFPSQLLLHQ</sequence>
<reference evidence="1 2" key="1">
    <citation type="submission" date="2024-01" db="EMBL/GenBank/DDBJ databases">
        <title>The genomes of 5 underutilized Papilionoideae crops provide insights into root nodulation and disease resistanc.</title>
        <authorList>
            <person name="Jiang F."/>
        </authorList>
    </citation>
    <scope>NUCLEOTIDE SEQUENCE [LARGE SCALE GENOMIC DNA]</scope>
    <source>
        <strain evidence="1">JINMINGXINNONG_FW02</strain>
        <tissue evidence="1">Leaves</tissue>
    </source>
</reference>
<keyword evidence="2" id="KW-1185">Reference proteome</keyword>
<evidence type="ECO:0000313" key="1">
    <source>
        <dbReference type="EMBL" id="KAK7369684.1"/>
    </source>
</evidence>
<dbReference type="EMBL" id="JAYMYR010000004">
    <property type="protein sequence ID" value="KAK7369684.1"/>
    <property type="molecule type" value="Genomic_DNA"/>
</dbReference>
<dbReference type="Proteomes" id="UP001374584">
    <property type="component" value="Unassembled WGS sequence"/>
</dbReference>
<gene>
    <name evidence="1" type="ORF">VNO80_11727</name>
</gene>
<dbReference type="AlphaFoldDB" id="A0AAN9NFU4"/>
<proteinExistence type="predicted"/>
<evidence type="ECO:0000313" key="2">
    <source>
        <dbReference type="Proteomes" id="UP001374584"/>
    </source>
</evidence>
<accession>A0AAN9NFU4</accession>